<organism evidence="1 2">
    <name type="scientific">Parnassius apollo</name>
    <name type="common">Apollo butterfly</name>
    <name type="synonym">Papilio apollo</name>
    <dbReference type="NCBI Taxonomy" id="110799"/>
    <lineage>
        <taxon>Eukaryota</taxon>
        <taxon>Metazoa</taxon>
        <taxon>Ecdysozoa</taxon>
        <taxon>Arthropoda</taxon>
        <taxon>Hexapoda</taxon>
        <taxon>Insecta</taxon>
        <taxon>Pterygota</taxon>
        <taxon>Neoptera</taxon>
        <taxon>Endopterygota</taxon>
        <taxon>Lepidoptera</taxon>
        <taxon>Glossata</taxon>
        <taxon>Ditrysia</taxon>
        <taxon>Papilionoidea</taxon>
        <taxon>Papilionidae</taxon>
        <taxon>Parnassiinae</taxon>
        <taxon>Parnassini</taxon>
        <taxon>Parnassius</taxon>
        <taxon>Parnassius</taxon>
    </lineage>
</organism>
<reference evidence="1" key="1">
    <citation type="submission" date="2021-04" db="EMBL/GenBank/DDBJ databases">
        <authorList>
            <person name="Tunstrom K."/>
        </authorList>
    </citation>
    <scope>NUCLEOTIDE SEQUENCE</scope>
</reference>
<dbReference type="AlphaFoldDB" id="A0A8S3WIR0"/>
<proteinExistence type="predicted"/>
<dbReference type="OrthoDB" id="4327074at2759"/>
<evidence type="ECO:0000313" key="2">
    <source>
        <dbReference type="Proteomes" id="UP000691718"/>
    </source>
</evidence>
<dbReference type="Proteomes" id="UP000691718">
    <property type="component" value="Unassembled WGS sequence"/>
</dbReference>
<sequence length="86" mass="9979">MRTYKRKTECGKISKEIYEKAAAILEKDKTKKNRGIAKDLGLCHKSLTRYLKKRKEVKEKGTPIESGSQLATRRIDKFSTMNKRAF</sequence>
<protein>
    <submittedName>
        <fullName evidence="1">(apollo) hypothetical protein</fullName>
    </submittedName>
</protein>
<dbReference type="EMBL" id="CAJQZP010000419">
    <property type="protein sequence ID" value="CAG4960884.1"/>
    <property type="molecule type" value="Genomic_DNA"/>
</dbReference>
<accession>A0A8S3WIR0</accession>
<gene>
    <name evidence="1" type="ORF">PAPOLLO_LOCUS6453</name>
</gene>
<name>A0A8S3WIR0_PARAO</name>
<keyword evidence="2" id="KW-1185">Reference proteome</keyword>
<evidence type="ECO:0000313" key="1">
    <source>
        <dbReference type="EMBL" id="CAG4960884.1"/>
    </source>
</evidence>
<comment type="caution">
    <text evidence="1">The sequence shown here is derived from an EMBL/GenBank/DDBJ whole genome shotgun (WGS) entry which is preliminary data.</text>
</comment>